<comment type="caution">
    <text evidence="9">The sequence shown here is derived from an EMBL/GenBank/DDBJ whole genome shotgun (WGS) entry which is preliminary data.</text>
</comment>
<evidence type="ECO:0000256" key="1">
    <source>
        <dbReference type="ARBA" id="ARBA00006594"/>
    </source>
</evidence>
<evidence type="ECO:0000256" key="6">
    <source>
        <dbReference type="ARBA" id="ARBA00047942"/>
    </source>
</evidence>
<evidence type="ECO:0000256" key="4">
    <source>
        <dbReference type="ARBA" id="ARBA00022679"/>
    </source>
</evidence>
<accession>A0A413V7E0</accession>
<dbReference type="EC" id="2.1.1.72" evidence="2"/>
<dbReference type="GO" id="GO:0003676">
    <property type="term" value="F:nucleic acid binding"/>
    <property type="evidence" value="ECO:0007669"/>
    <property type="project" value="InterPro"/>
</dbReference>
<comment type="catalytic activity">
    <reaction evidence="6">
        <text>a 2'-deoxyadenosine in DNA + S-adenosyl-L-methionine = an N(6)-methyl-2'-deoxyadenosine in DNA + S-adenosyl-L-homocysteine + H(+)</text>
        <dbReference type="Rhea" id="RHEA:15197"/>
        <dbReference type="Rhea" id="RHEA-COMP:12418"/>
        <dbReference type="Rhea" id="RHEA-COMP:12419"/>
        <dbReference type="ChEBI" id="CHEBI:15378"/>
        <dbReference type="ChEBI" id="CHEBI:57856"/>
        <dbReference type="ChEBI" id="CHEBI:59789"/>
        <dbReference type="ChEBI" id="CHEBI:90615"/>
        <dbReference type="ChEBI" id="CHEBI:90616"/>
        <dbReference type="EC" id="2.1.1.72"/>
    </reaction>
</comment>
<dbReference type="InterPro" id="IPR011639">
    <property type="entry name" value="MethylTrfase_TaqI-like_dom"/>
</dbReference>
<evidence type="ECO:0000259" key="8">
    <source>
        <dbReference type="Pfam" id="PF22837"/>
    </source>
</evidence>
<evidence type="ECO:0000259" key="7">
    <source>
        <dbReference type="Pfam" id="PF07669"/>
    </source>
</evidence>
<keyword evidence="10" id="KW-1185">Reference proteome</keyword>
<proteinExistence type="inferred from homology"/>
<dbReference type="EMBL" id="VWKB01000027">
    <property type="protein sequence ID" value="KAA4093812.1"/>
    <property type="molecule type" value="Genomic_DNA"/>
</dbReference>
<evidence type="ECO:0000313" key="9">
    <source>
        <dbReference type="EMBL" id="KAA4093812.1"/>
    </source>
</evidence>
<evidence type="ECO:0000256" key="3">
    <source>
        <dbReference type="ARBA" id="ARBA00022603"/>
    </source>
</evidence>
<reference evidence="9 10" key="1">
    <citation type="journal article" date="2019" name="Nat. Med.">
        <title>A library of human gut bacterial isolates paired with longitudinal multiomics data enables mechanistic microbiome research.</title>
        <authorList>
            <person name="Poyet M."/>
            <person name="Groussin M."/>
            <person name="Gibbons S.M."/>
            <person name="Avila-Pacheco J."/>
            <person name="Jiang X."/>
            <person name="Kearney S.M."/>
            <person name="Perrotta A.R."/>
            <person name="Berdy B."/>
            <person name="Zhao S."/>
            <person name="Lieberman T.D."/>
            <person name="Swanson P.K."/>
            <person name="Smith M."/>
            <person name="Roesemann S."/>
            <person name="Alexander J.E."/>
            <person name="Rich S.A."/>
            <person name="Livny J."/>
            <person name="Vlamakis H."/>
            <person name="Clish C."/>
            <person name="Bullock K."/>
            <person name="Deik A."/>
            <person name="Scott J."/>
            <person name="Pierce K.A."/>
            <person name="Xavier R.J."/>
            <person name="Alm E.J."/>
        </authorList>
    </citation>
    <scope>NUCLEOTIDE SEQUENCE [LARGE SCALE GENOMIC DNA]</scope>
    <source>
        <strain evidence="9 10">BIOML-A134</strain>
    </source>
</reference>
<dbReference type="PRINTS" id="PR00507">
    <property type="entry name" value="N12N6MTFRASE"/>
</dbReference>
<dbReference type="PANTHER" id="PTHR33841">
    <property type="entry name" value="DNA METHYLTRANSFERASE YEEA-RELATED"/>
    <property type="match status" value="1"/>
</dbReference>
<dbReference type="RefSeq" id="WP_004327162.1">
    <property type="nucleotide sequence ID" value="NZ_CACRTD010000013.1"/>
</dbReference>
<dbReference type="GO" id="GO:0009007">
    <property type="term" value="F:site-specific DNA-methyltransferase (adenine-specific) activity"/>
    <property type="evidence" value="ECO:0007669"/>
    <property type="project" value="UniProtKB-EC"/>
</dbReference>
<evidence type="ECO:0000256" key="2">
    <source>
        <dbReference type="ARBA" id="ARBA00011900"/>
    </source>
</evidence>
<evidence type="ECO:0000256" key="5">
    <source>
        <dbReference type="ARBA" id="ARBA00022691"/>
    </source>
</evidence>
<dbReference type="GO" id="GO:0006304">
    <property type="term" value="P:DNA modification"/>
    <property type="evidence" value="ECO:0007669"/>
    <property type="project" value="InterPro"/>
</dbReference>
<dbReference type="InterPro" id="IPR054520">
    <property type="entry name" value="M_Eco57I_C"/>
</dbReference>
<dbReference type="Gene3D" id="3.40.50.150">
    <property type="entry name" value="Vaccinia Virus protein VP39"/>
    <property type="match status" value="1"/>
</dbReference>
<protein>
    <recommendedName>
        <fullName evidence="2">site-specific DNA-methyltransferase (adenine-specific)</fullName>
        <ecNumber evidence="2">2.1.1.72</ecNumber>
    </recommendedName>
</protein>
<organism evidence="9 10">
    <name type="scientific">Bacteroides ovatus</name>
    <dbReference type="NCBI Taxonomy" id="28116"/>
    <lineage>
        <taxon>Bacteria</taxon>
        <taxon>Pseudomonadati</taxon>
        <taxon>Bacteroidota</taxon>
        <taxon>Bacteroidia</taxon>
        <taxon>Bacteroidales</taxon>
        <taxon>Bacteroidaceae</taxon>
        <taxon>Bacteroides</taxon>
    </lineage>
</organism>
<dbReference type="PANTHER" id="PTHR33841:SF5">
    <property type="entry name" value="DNA METHYLASE (MODIFICATION METHYLASE) (METHYLTRANSFERASE)-RELATED"/>
    <property type="match status" value="1"/>
</dbReference>
<feature type="domain" description="Type II methyltransferase M.TaqI-like" evidence="7">
    <location>
        <begin position="65"/>
        <end position="190"/>
    </location>
</feature>
<sequence length="522" mass="60412">MNSKKKTGSYYTPLDLADFIVQHLKPSLNDTNSILEPSVGDGAFIKTIIANNIPVNQISIVDINDEHFKNIQSIIPQEININTYKEDFLEYNNENKLFSLIIGNPPYIKKNLLQKAQIDSCKSILTAAGLKSSAKNIWTAFFIKSISLLDKNGILAMVLPAELLQVSFAEELRHYILNKFQRIEIITFDNLLFECKGQNTIIFIGYKESKNNGVYFSNIENLSDKKLTLNQNNYITHSPFKWSHHYLDTEDLQFIELLCKKIKLIGDYCETKPGIVSAANSYFIINEETENKFHLHKYTLPILQRGLFVNDDIIYTKEAYAKLIKEGKPSKILCFTEDNTKNINSHVQSYLNIGSQMDFVNGWKCSKRKIWYIIPNISTIPDAFFFKRCHQYPKLLINEAQVYVTDSAYKICMKTGFDLSSFIYSFYNTLTIVCSELFGRYYGGGVLELIPSEFKRLPIPYVAINEKIFQQFYNRAKKAANITEILQENDNYILKDNLKLTEEQIIRLQKIRTQLYNKRLKL</sequence>
<dbReference type="GO" id="GO:0032259">
    <property type="term" value="P:methylation"/>
    <property type="evidence" value="ECO:0007669"/>
    <property type="project" value="UniProtKB-KW"/>
</dbReference>
<dbReference type="AlphaFoldDB" id="A0A413V7E0"/>
<name>A0A413V7E0_BACOV</name>
<dbReference type="Proteomes" id="UP000473905">
    <property type="component" value="Unassembled WGS sequence"/>
</dbReference>
<evidence type="ECO:0000313" key="10">
    <source>
        <dbReference type="Proteomes" id="UP000473905"/>
    </source>
</evidence>
<keyword evidence="4" id="KW-0808">Transferase</keyword>
<dbReference type="SUPFAM" id="SSF53335">
    <property type="entry name" value="S-adenosyl-L-methionine-dependent methyltransferases"/>
    <property type="match status" value="1"/>
</dbReference>
<dbReference type="InterPro" id="IPR002052">
    <property type="entry name" value="DNA_methylase_N6_adenine_CS"/>
</dbReference>
<feature type="domain" description="Type II methyltransferase M.Eco57I C-terminal" evidence="8">
    <location>
        <begin position="241"/>
        <end position="494"/>
    </location>
</feature>
<gene>
    <name evidence="9" type="ORF">F3D66_18905</name>
</gene>
<comment type="similarity">
    <text evidence="1">Belongs to the N(4)/N(6)-methyltransferase family.</text>
</comment>
<dbReference type="PROSITE" id="PS00092">
    <property type="entry name" value="N6_MTASE"/>
    <property type="match status" value="1"/>
</dbReference>
<keyword evidence="5" id="KW-0949">S-adenosyl-L-methionine</keyword>
<dbReference type="Pfam" id="PF07669">
    <property type="entry name" value="Eco57I"/>
    <property type="match status" value="1"/>
</dbReference>
<dbReference type="InterPro" id="IPR050953">
    <property type="entry name" value="N4_N6_ade-DNA_methylase"/>
</dbReference>
<dbReference type="Pfam" id="PF22837">
    <property type="entry name" value="M_Eco57I_C"/>
    <property type="match status" value="1"/>
</dbReference>
<keyword evidence="3 9" id="KW-0489">Methyltransferase</keyword>
<dbReference type="InterPro" id="IPR029063">
    <property type="entry name" value="SAM-dependent_MTases_sf"/>
</dbReference>